<dbReference type="RefSeq" id="WP_145055354.1">
    <property type="nucleotide sequence ID" value="NZ_CP036433.1"/>
</dbReference>
<keyword evidence="2" id="KW-0040">ANK repeat</keyword>
<keyword evidence="4" id="KW-1185">Reference proteome</keyword>
<dbReference type="PANTHER" id="PTHR24171">
    <property type="entry name" value="ANKYRIN REPEAT DOMAIN-CONTAINING PROTEIN 39-RELATED"/>
    <property type="match status" value="1"/>
</dbReference>
<accession>A0A518DY19</accession>
<dbReference type="Proteomes" id="UP000317648">
    <property type="component" value="Chromosome"/>
</dbReference>
<evidence type="ECO:0000256" key="2">
    <source>
        <dbReference type="ARBA" id="ARBA00023043"/>
    </source>
</evidence>
<dbReference type="SUPFAM" id="SSF48403">
    <property type="entry name" value="Ankyrin repeat"/>
    <property type="match status" value="2"/>
</dbReference>
<dbReference type="OrthoDB" id="6692170at2"/>
<evidence type="ECO:0000256" key="1">
    <source>
        <dbReference type="ARBA" id="ARBA00022737"/>
    </source>
</evidence>
<dbReference type="KEGG" id="lcre:Pla8534_45640"/>
<evidence type="ECO:0000313" key="4">
    <source>
        <dbReference type="Proteomes" id="UP000317648"/>
    </source>
</evidence>
<sequence>MSRLTVPIHSAAIVGLLLVSAPLPAGEIDIFAAIKADDLEQIKTYIERDGDLDVRHETGATPLTMCISHQCREAYQLLLENGADPDQVVPPLVGGSCLHFAVCVEDVYWLELALKHGGNPDLTARVGEFPVEPLLVTAIRHYSLANLNLLLQNGADPNACAADGEPAASFAAAVVFLDGVEALLDQGADPAAKGRQGQNLGHWMARYAKGILNKDLVGVRDRIMARLKARGIKVERQKPQASAYFDDDRLAKLMAAIDAEDLATIEALVQGGANPDAQGLEGMTPLRWSIQREYWESYQKLLKLGADVNQVCGRMSAIHDAAWMEDSKWLRAAIENGGDVDLHPQYGDPVIIAAISSREVANVELMIESGADVNALSIRKSSTVLTAIDLRHSDMAYLLLQAGAKPADIPLCRRLIPGRLMERNPKEVELKKLVDDWLIKLESAMPKADQP</sequence>
<reference evidence="3 4" key="1">
    <citation type="submission" date="2019-02" db="EMBL/GenBank/DDBJ databases">
        <title>Deep-cultivation of Planctomycetes and their phenomic and genomic characterization uncovers novel biology.</title>
        <authorList>
            <person name="Wiegand S."/>
            <person name="Jogler M."/>
            <person name="Boedeker C."/>
            <person name="Pinto D."/>
            <person name="Vollmers J."/>
            <person name="Rivas-Marin E."/>
            <person name="Kohn T."/>
            <person name="Peeters S.H."/>
            <person name="Heuer A."/>
            <person name="Rast P."/>
            <person name="Oberbeckmann S."/>
            <person name="Bunk B."/>
            <person name="Jeske O."/>
            <person name="Meyerdierks A."/>
            <person name="Storesund J.E."/>
            <person name="Kallscheuer N."/>
            <person name="Luecker S."/>
            <person name="Lage O.M."/>
            <person name="Pohl T."/>
            <person name="Merkel B.J."/>
            <person name="Hornburger P."/>
            <person name="Mueller R.-W."/>
            <person name="Bruemmer F."/>
            <person name="Labrenz M."/>
            <person name="Spormann A.M."/>
            <person name="Op den Camp H."/>
            <person name="Overmann J."/>
            <person name="Amann R."/>
            <person name="Jetten M.S.M."/>
            <person name="Mascher T."/>
            <person name="Medema M.H."/>
            <person name="Devos D.P."/>
            <person name="Kaster A.-K."/>
            <person name="Ovreas L."/>
            <person name="Rohde M."/>
            <person name="Galperin M.Y."/>
            <person name="Jogler C."/>
        </authorList>
    </citation>
    <scope>NUCLEOTIDE SEQUENCE [LARGE SCALE GENOMIC DNA]</scope>
    <source>
        <strain evidence="3 4">Pla85_3_4</strain>
    </source>
</reference>
<dbReference type="Pfam" id="PF00023">
    <property type="entry name" value="Ank"/>
    <property type="match status" value="1"/>
</dbReference>
<dbReference type="AlphaFoldDB" id="A0A518DY19"/>
<evidence type="ECO:0000313" key="3">
    <source>
        <dbReference type="EMBL" id="QDU96743.1"/>
    </source>
</evidence>
<dbReference type="EMBL" id="CP036433">
    <property type="protein sequence ID" value="QDU96743.1"/>
    <property type="molecule type" value="Genomic_DNA"/>
</dbReference>
<dbReference type="Gene3D" id="1.25.40.20">
    <property type="entry name" value="Ankyrin repeat-containing domain"/>
    <property type="match status" value="3"/>
</dbReference>
<proteinExistence type="predicted"/>
<keyword evidence="1" id="KW-0677">Repeat</keyword>
<gene>
    <name evidence="3" type="ORF">Pla8534_45640</name>
</gene>
<dbReference type="InterPro" id="IPR036770">
    <property type="entry name" value="Ankyrin_rpt-contain_sf"/>
</dbReference>
<name>A0A518DY19_9BACT</name>
<dbReference type="SMART" id="SM00248">
    <property type="entry name" value="ANK"/>
    <property type="match status" value="9"/>
</dbReference>
<protein>
    <submittedName>
        <fullName evidence="3">Ankyrin repeats (3 copies)</fullName>
    </submittedName>
</protein>
<dbReference type="InterPro" id="IPR002110">
    <property type="entry name" value="Ankyrin_rpt"/>
</dbReference>
<organism evidence="3 4">
    <name type="scientific">Lignipirellula cremea</name>
    <dbReference type="NCBI Taxonomy" id="2528010"/>
    <lineage>
        <taxon>Bacteria</taxon>
        <taxon>Pseudomonadati</taxon>
        <taxon>Planctomycetota</taxon>
        <taxon>Planctomycetia</taxon>
        <taxon>Pirellulales</taxon>
        <taxon>Pirellulaceae</taxon>
        <taxon>Lignipirellula</taxon>
    </lineage>
</organism>